<keyword evidence="1" id="KW-0812">Transmembrane</keyword>
<keyword evidence="1" id="KW-0472">Membrane</keyword>
<evidence type="ECO:0000256" key="1">
    <source>
        <dbReference type="SAM" id="Phobius"/>
    </source>
</evidence>
<dbReference type="EMBL" id="CP001025">
    <property type="protein sequence ID" value="ACB64968.1"/>
    <property type="molecule type" value="Genomic_DNA"/>
</dbReference>
<dbReference type="Proteomes" id="UP000001680">
    <property type="component" value="Chromosome 1"/>
</dbReference>
<feature type="transmembrane region" description="Helical" evidence="1">
    <location>
        <begin position="7"/>
        <end position="26"/>
    </location>
</feature>
<gene>
    <name evidence="2" type="ordered locus">BamMC406_2490</name>
</gene>
<dbReference type="OrthoDB" id="6630540at2"/>
<dbReference type="HOGENOM" id="CLU_2804120_0_0_4"/>
<reference evidence="3" key="1">
    <citation type="submission" date="2008-04" db="EMBL/GenBank/DDBJ databases">
        <title>Complete sequence of chromosome 1 of Burkholderia ambifaria MC40-6.</title>
        <authorList>
            <person name="Copeland A."/>
            <person name="Lucas S."/>
            <person name="Lapidus A."/>
            <person name="Glavina del Rio T."/>
            <person name="Dalin E."/>
            <person name="Tice H."/>
            <person name="Pitluck S."/>
            <person name="Chain P."/>
            <person name="Malfatti S."/>
            <person name="Shin M."/>
            <person name="Vergez L."/>
            <person name="Lang D."/>
            <person name="Schmutz J."/>
            <person name="Larimer F."/>
            <person name="Land M."/>
            <person name="Hauser L."/>
            <person name="Kyrpides N."/>
            <person name="Lykidis A."/>
            <person name="Ramette A."/>
            <person name="Konstantinidis K."/>
            <person name="Tiedje J."/>
            <person name="Richardson P."/>
        </authorList>
    </citation>
    <scope>NUCLEOTIDE SEQUENCE [LARGE SCALE GENOMIC DNA]</scope>
    <source>
        <strain evidence="3">MC40-6</strain>
    </source>
</reference>
<accession>B1YVG4</accession>
<dbReference type="KEGG" id="bac:BamMC406_2490"/>
<proteinExistence type="predicted"/>
<evidence type="ECO:0000313" key="3">
    <source>
        <dbReference type="Proteomes" id="UP000001680"/>
    </source>
</evidence>
<keyword evidence="1" id="KW-1133">Transmembrane helix</keyword>
<evidence type="ECO:0000313" key="2">
    <source>
        <dbReference type="EMBL" id="ACB64968.1"/>
    </source>
</evidence>
<name>B1YVG4_BURA4</name>
<dbReference type="AlphaFoldDB" id="B1YVG4"/>
<feature type="transmembrane region" description="Helical" evidence="1">
    <location>
        <begin position="46"/>
        <end position="70"/>
    </location>
</feature>
<sequence>MKRITFAIAFSCFSYLSFVLIPNRWIETFVFNHLHVNGDGEEAMNNFYLLALAIKLLVSALVSFAILSAASRVLTKQK</sequence>
<protein>
    <submittedName>
        <fullName evidence="2">Uncharacterized protein</fullName>
    </submittedName>
</protein>
<organism evidence="2 3">
    <name type="scientific">Burkholderia ambifaria (strain MC40-6)</name>
    <dbReference type="NCBI Taxonomy" id="398577"/>
    <lineage>
        <taxon>Bacteria</taxon>
        <taxon>Pseudomonadati</taxon>
        <taxon>Pseudomonadota</taxon>
        <taxon>Betaproteobacteria</taxon>
        <taxon>Burkholderiales</taxon>
        <taxon>Burkholderiaceae</taxon>
        <taxon>Burkholderia</taxon>
        <taxon>Burkholderia cepacia complex</taxon>
    </lineage>
</organism>